<evidence type="ECO:0000256" key="2">
    <source>
        <dbReference type="ARBA" id="ARBA00004651"/>
    </source>
</evidence>
<dbReference type="InterPro" id="IPR000700">
    <property type="entry name" value="PAS-assoc_C"/>
</dbReference>
<keyword evidence="7" id="KW-0547">Nucleotide-binding</keyword>
<keyword evidence="8 19" id="KW-0067">ATP-binding</keyword>
<dbReference type="CDD" id="cd16922">
    <property type="entry name" value="HATPase_EvgS-ArcB-TorS-like"/>
    <property type="match status" value="1"/>
</dbReference>
<evidence type="ECO:0000313" key="20">
    <source>
        <dbReference type="Proteomes" id="UP001410394"/>
    </source>
</evidence>
<evidence type="ECO:0000256" key="6">
    <source>
        <dbReference type="ARBA" id="ARBA00022692"/>
    </source>
</evidence>
<evidence type="ECO:0000259" key="15">
    <source>
        <dbReference type="PROSITE" id="PS50109"/>
    </source>
</evidence>
<feature type="domain" description="PAS" evidence="17">
    <location>
        <begin position="251"/>
        <end position="321"/>
    </location>
</feature>
<dbReference type="InterPro" id="IPR036890">
    <property type="entry name" value="HATPase_C_sf"/>
</dbReference>
<comment type="caution">
    <text evidence="19">The sequence shown here is derived from an EMBL/GenBank/DDBJ whole genome shotgun (WGS) entry which is preliminary data.</text>
</comment>
<protein>
    <recommendedName>
        <fullName evidence="3">histidine kinase</fullName>
        <ecNumber evidence="3">2.7.13.3</ecNumber>
    </recommendedName>
</protein>
<dbReference type="PRINTS" id="PR00344">
    <property type="entry name" value="BCTRLSENSOR"/>
</dbReference>
<dbReference type="InterPro" id="IPR035965">
    <property type="entry name" value="PAS-like_dom_sf"/>
</dbReference>
<evidence type="ECO:0000256" key="8">
    <source>
        <dbReference type="ARBA" id="ARBA00022840"/>
    </source>
</evidence>
<dbReference type="InterPro" id="IPR005467">
    <property type="entry name" value="His_kinase_dom"/>
</dbReference>
<evidence type="ECO:0000256" key="4">
    <source>
        <dbReference type="ARBA" id="ARBA00022475"/>
    </source>
</evidence>
<dbReference type="PANTHER" id="PTHR45339">
    <property type="entry name" value="HYBRID SIGNAL TRANSDUCTION HISTIDINE KINASE J"/>
    <property type="match status" value="1"/>
</dbReference>
<keyword evidence="5 12" id="KW-0597">Phosphoprotein</keyword>
<feature type="transmembrane region" description="Helical" evidence="14">
    <location>
        <begin position="175"/>
        <end position="193"/>
    </location>
</feature>
<sequence length="895" mass="98385">MSRLRALLPRTLQLQLILIFTLLFASFTLGCILYTTHDQYVMLERTLIAQANSLSRGLAASSEQALATGEVWQLQTILKQASHYPGLEHIDLTDPDGIILSSQSSPNNPGAAAKPRLRLQIPAQRSESIQHEEGRRHGIDIWIPIGGESNLGWLHTRFSLSVADEAREHLYEDSLWIGLSALILASGAFVLLLRRPMQQLKAATGFAATLDEARGAVVNADSGVDDIDRLLETLNRASTRLFEQQQELRRSEKQFRNVVEGLSELVFETDTDLNWTYLNPAWTEITCYSLSEGLGHPVLDFIPADEKPRISACFKPLREGHITTLRDQFRYLAKDGSERTMEVFARARRDELGNFLGYSGSITDISDRKAVELAILSAKEAAENANQAKSDFLANMSHEIRTPMNAVIGMTQLMLDTELDAQQREFMELIQNSADSLLSIIDDVLDFSKVESGHMQFEHTPFSLREYVDSTVATLRQRANSQGLQLSSTVAEDIPDTLRGDPHRLRQVLLNLLSNAVKFTAQGSVAVSVSIESHSETQIQLRFAVSDTGIGIPADKADYIFDSFFQADSSTTRRYGGTGLGLAICKRLVSGMGGRIWVDSQAGQGSTFFFTAQLGIEDVLSTHLDVLDLGDAKPEQHLNLLLTEDNPVNRTVATHMLESLGHRVSCAHNGLECVERLRGEHHFDAVLMDLQMPLMDGLTACRTLREEARRAGRARLPVIAMTAHATQADQERCIAAGMDGFITKPVLRDALRAELTRVLGHSTATATTHMTPIPDTTAPDAGPAFDRAWMLEQIGQDEELMHEVIGIFLGSYEELEGQLTRASNAQALREAAHAIKGAVSNFGAHAAVAAALQLELAAKGGSQPADALELSQQLLAEMGQLKLELELEQSQAASR</sequence>
<comment type="subcellular location">
    <subcellularLocation>
        <location evidence="2">Cell membrane</location>
        <topology evidence="2">Multi-pass membrane protein</topology>
    </subcellularLocation>
</comment>
<keyword evidence="9 14" id="KW-1133">Transmembrane helix</keyword>
<feature type="domain" description="Response regulatory" evidence="16">
    <location>
        <begin position="639"/>
        <end position="759"/>
    </location>
</feature>
<dbReference type="PANTHER" id="PTHR45339:SF1">
    <property type="entry name" value="HYBRID SIGNAL TRANSDUCTION HISTIDINE KINASE J"/>
    <property type="match status" value="1"/>
</dbReference>
<keyword evidence="13" id="KW-0175">Coiled coil</keyword>
<gene>
    <name evidence="19" type="ORF">ABDB84_06380</name>
</gene>
<feature type="modified residue" description="4-aspartylphosphate" evidence="12">
    <location>
        <position position="689"/>
    </location>
</feature>
<evidence type="ECO:0000259" key="17">
    <source>
        <dbReference type="PROSITE" id="PS50112"/>
    </source>
</evidence>
<dbReference type="CDD" id="cd00130">
    <property type="entry name" value="PAS"/>
    <property type="match status" value="1"/>
</dbReference>
<organism evidence="19 20">
    <name type="scientific">Uliginosibacterium sediminicola</name>
    <dbReference type="NCBI Taxonomy" id="2024550"/>
    <lineage>
        <taxon>Bacteria</taxon>
        <taxon>Pseudomonadati</taxon>
        <taxon>Pseudomonadota</taxon>
        <taxon>Betaproteobacteria</taxon>
        <taxon>Rhodocyclales</taxon>
        <taxon>Zoogloeaceae</taxon>
        <taxon>Uliginosibacterium</taxon>
    </lineage>
</organism>
<dbReference type="SUPFAM" id="SSF47226">
    <property type="entry name" value="Histidine-containing phosphotransfer domain, HPT domain"/>
    <property type="match status" value="1"/>
</dbReference>
<dbReference type="SUPFAM" id="SSF55874">
    <property type="entry name" value="ATPase domain of HSP90 chaperone/DNA topoisomerase II/histidine kinase"/>
    <property type="match status" value="1"/>
</dbReference>
<evidence type="ECO:0000256" key="5">
    <source>
        <dbReference type="ARBA" id="ARBA00022553"/>
    </source>
</evidence>
<evidence type="ECO:0000256" key="7">
    <source>
        <dbReference type="ARBA" id="ARBA00022741"/>
    </source>
</evidence>
<feature type="domain" description="PAC" evidence="18">
    <location>
        <begin position="325"/>
        <end position="377"/>
    </location>
</feature>
<dbReference type="InterPro" id="IPR001610">
    <property type="entry name" value="PAC"/>
</dbReference>
<dbReference type="EC" id="2.7.13.3" evidence="3"/>
<dbReference type="InterPro" id="IPR001789">
    <property type="entry name" value="Sig_transdc_resp-reg_receiver"/>
</dbReference>
<feature type="domain" description="Histidine kinase" evidence="15">
    <location>
        <begin position="395"/>
        <end position="616"/>
    </location>
</feature>
<dbReference type="PROSITE" id="PS50109">
    <property type="entry name" value="HIS_KIN"/>
    <property type="match status" value="1"/>
</dbReference>
<dbReference type="SMART" id="SM00388">
    <property type="entry name" value="HisKA"/>
    <property type="match status" value="1"/>
</dbReference>
<dbReference type="InterPro" id="IPR000014">
    <property type="entry name" value="PAS"/>
</dbReference>
<dbReference type="CDD" id="cd00082">
    <property type="entry name" value="HisKA"/>
    <property type="match status" value="1"/>
</dbReference>
<evidence type="ECO:0000256" key="3">
    <source>
        <dbReference type="ARBA" id="ARBA00012438"/>
    </source>
</evidence>
<dbReference type="Pfam" id="PF01627">
    <property type="entry name" value="Hpt"/>
    <property type="match status" value="1"/>
</dbReference>
<feature type="coiled-coil region" evidence="13">
    <location>
        <begin position="227"/>
        <end position="254"/>
    </location>
</feature>
<dbReference type="InterPro" id="IPR013767">
    <property type="entry name" value="PAS_fold"/>
</dbReference>
<dbReference type="InterPro" id="IPR036097">
    <property type="entry name" value="HisK_dim/P_sf"/>
</dbReference>
<dbReference type="SUPFAM" id="SSF52172">
    <property type="entry name" value="CheY-like"/>
    <property type="match status" value="1"/>
</dbReference>
<evidence type="ECO:0000259" key="18">
    <source>
        <dbReference type="PROSITE" id="PS50113"/>
    </source>
</evidence>
<dbReference type="SUPFAM" id="SSF47384">
    <property type="entry name" value="Homodimeric domain of signal transducing histidine kinase"/>
    <property type="match status" value="1"/>
</dbReference>
<evidence type="ECO:0000256" key="1">
    <source>
        <dbReference type="ARBA" id="ARBA00000085"/>
    </source>
</evidence>
<keyword evidence="11 14" id="KW-0472">Membrane</keyword>
<dbReference type="InterPro" id="IPR011006">
    <property type="entry name" value="CheY-like_superfamily"/>
</dbReference>
<dbReference type="RefSeq" id="WP_345918862.1">
    <property type="nucleotide sequence ID" value="NZ_JBDIVE010000002.1"/>
</dbReference>
<dbReference type="NCBIfam" id="TIGR00229">
    <property type="entry name" value="sensory_box"/>
    <property type="match status" value="1"/>
</dbReference>
<dbReference type="CDD" id="cd17546">
    <property type="entry name" value="REC_hyHK_CKI1_RcsC-like"/>
    <property type="match status" value="1"/>
</dbReference>
<dbReference type="SMART" id="SM00448">
    <property type="entry name" value="REC"/>
    <property type="match status" value="1"/>
</dbReference>
<dbReference type="PROSITE" id="PS50113">
    <property type="entry name" value="PAC"/>
    <property type="match status" value="1"/>
</dbReference>
<dbReference type="Pfam" id="PF00512">
    <property type="entry name" value="HisKA"/>
    <property type="match status" value="1"/>
</dbReference>
<dbReference type="Gene3D" id="3.30.450.20">
    <property type="entry name" value="PAS domain"/>
    <property type="match status" value="1"/>
</dbReference>
<feature type="transmembrane region" description="Helical" evidence="14">
    <location>
        <begin position="12"/>
        <end position="35"/>
    </location>
</feature>
<name>A0ABU9YX35_9RHOO</name>
<accession>A0ABU9YX35</accession>
<dbReference type="GO" id="GO:0005524">
    <property type="term" value="F:ATP binding"/>
    <property type="evidence" value="ECO:0007669"/>
    <property type="project" value="UniProtKB-KW"/>
</dbReference>
<dbReference type="Gene3D" id="3.30.565.10">
    <property type="entry name" value="Histidine kinase-like ATPase, C-terminal domain"/>
    <property type="match status" value="1"/>
</dbReference>
<evidence type="ECO:0000256" key="10">
    <source>
        <dbReference type="ARBA" id="ARBA00023012"/>
    </source>
</evidence>
<evidence type="ECO:0000256" key="11">
    <source>
        <dbReference type="ARBA" id="ARBA00023136"/>
    </source>
</evidence>
<dbReference type="SMART" id="SM00387">
    <property type="entry name" value="HATPase_c"/>
    <property type="match status" value="1"/>
</dbReference>
<dbReference type="PROSITE" id="PS50112">
    <property type="entry name" value="PAS"/>
    <property type="match status" value="1"/>
</dbReference>
<evidence type="ECO:0000259" key="16">
    <source>
        <dbReference type="PROSITE" id="PS50110"/>
    </source>
</evidence>
<dbReference type="SUPFAM" id="SSF55785">
    <property type="entry name" value="PYP-like sensor domain (PAS domain)"/>
    <property type="match status" value="1"/>
</dbReference>
<dbReference type="Pfam" id="PF00072">
    <property type="entry name" value="Response_reg"/>
    <property type="match status" value="1"/>
</dbReference>
<dbReference type="Gene3D" id="1.10.287.130">
    <property type="match status" value="1"/>
</dbReference>
<evidence type="ECO:0000256" key="13">
    <source>
        <dbReference type="SAM" id="Coils"/>
    </source>
</evidence>
<keyword evidence="10" id="KW-0902">Two-component regulatory system</keyword>
<dbReference type="InterPro" id="IPR008207">
    <property type="entry name" value="Sig_transdc_His_kin_Hpt_dom"/>
</dbReference>
<keyword evidence="6 14" id="KW-0812">Transmembrane</keyword>
<dbReference type="InterPro" id="IPR004358">
    <property type="entry name" value="Sig_transdc_His_kin-like_C"/>
</dbReference>
<dbReference type="Pfam" id="PF02518">
    <property type="entry name" value="HATPase_c"/>
    <property type="match status" value="1"/>
</dbReference>
<dbReference type="InterPro" id="IPR003594">
    <property type="entry name" value="HATPase_dom"/>
</dbReference>
<keyword evidence="20" id="KW-1185">Reference proteome</keyword>
<dbReference type="InterPro" id="IPR003661">
    <property type="entry name" value="HisK_dim/P_dom"/>
</dbReference>
<dbReference type="EMBL" id="JBDIVE010000002">
    <property type="protein sequence ID" value="MEN3068099.1"/>
    <property type="molecule type" value="Genomic_DNA"/>
</dbReference>
<dbReference type="Pfam" id="PF00989">
    <property type="entry name" value="PAS"/>
    <property type="match status" value="1"/>
</dbReference>
<reference evidence="19 20" key="1">
    <citation type="journal article" date="2018" name="Int. J. Syst. Evol. Microbiol.">
        <title>Uliginosibacterium sediminicola sp. nov., isolated from freshwater sediment.</title>
        <authorList>
            <person name="Hwang W.M."/>
            <person name="Kim S.M."/>
            <person name="Kang K."/>
            <person name="Ahn T.Y."/>
        </authorList>
    </citation>
    <scope>NUCLEOTIDE SEQUENCE [LARGE SCALE GENOMIC DNA]</scope>
    <source>
        <strain evidence="19 20">M1-21</strain>
    </source>
</reference>
<evidence type="ECO:0000313" key="19">
    <source>
        <dbReference type="EMBL" id="MEN3068099.1"/>
    </source>
</evidence>
<evidence type="ECO:0000256" key="12">
    <source>
        <dbReference type="PROSITE-ProRule" id="PRU00169"/>
    </source>
</evidence>
<dbReference type="SMART" id="SM00091">
    <property type="entry name" value="PAS"/>
    <property type="match status" value="1"/>
</dbReference>
<dbReference type="Proteomes" id="UP001410394">
    <property type="component" value="Unassembled WGS sequence"/>
</dbReference>
<dbReference type="PROSITE" id="PS51257">
    <property type="entry name" value="PROKAR_LIPOPROTEIN"/>
    <property type="match status" value="1"/>
</dbReference>
<keyword evidence="4" id="KW-1003">Cell membrane</keyword>
<dbReference type="SMART" id="SM00086">
    <property type="entry name" value="PAC"/>
    <property type="match status" value="1"/>
</dbReference>
<dbReference type="InterPro" id="IPR036641">
    <property type="entry name" value="HPT_dom_sf"/>
</dbReference>
<comment type="catalytic activity">
    <reaction evidence="1">
        <text>ATP + protein L-histidine = ADP + protein N-phospho-L-histidine.</text>
        <dbReference type="EC" id="2.7.13.3"/>
    </reaction>
</comment>
<proteinExistence type="predicted"/>
<dbReference type="Gene3D" id="1.20.120.160">
    <property type="entry name" value="HPT domain"/>
    <property type="match status" value="1"/>
</dbReference>
<dbReference type="Gene3D" id="3.40.50.2300">
    <property type="match status" value="1"/>
</dbReference>
<evidence type="ECO:0000256" key="14">
    <source>
        <dbReference type="SAM" id="Phobius"/>
    </source>
</evidence>
<dbReference type="PROSITE" id="PS50110">
    <property type="entry name" value="RESPONSE_REGULATORY"/>
    <property type="match status" value="1"/>
</dbReference>
<evidence type="ECO:0000256" key="9">
    <source>
        <dbReference type="ARBA" id="ARBA00022989"/>
    </source>
</evidence>